<keyword evidence="1" id="KW-0732">Signal</keyword>
<sequence>MISMGTLPAVFLLASFLSISKSCLKVHPVDPGMPANSGKCLSMIFQTCKRCAPVTIGMNRPDQVQFIVPGGTVSNDGACTTTTFDCKVVRRTSIDFVLVPTGTNSILDENDGNPGDGMVTVQLTCNGDGTGWTVSRPMLPQPATVKEIYCTDTMDAGMPPG</sequence>
<dbReference type="Proteomes" id="UP000005239">
    <property type="component" value="Unassembled WGS sequence"/>
</dbReference>
<evidence type="ECO:0000259" key="2">
    <source>
        <dbReference type="Pfam" id="PF01681"/>
    </source>
</evidence>
<dbReference type="Pfam" id="PF01681">
    <property type="entry name" value="C6"/>
    <property type="match status" value="1"/>
</dbReference>
<feature type="signal peptide" evidence="1">
    <location>
        <begin position="1"/>
        <end position="22"/>
    </location>
</feature>
<dbReference type="EnsemblMetazoa" id="PPA36675.1">
    <property type="protein sequence ID" value="PPA36675.1"/>
    <property type="gene ID" value="WBGene00275044"/>
</dbReference>
<gene>
    <name evidence="3" type="primary">WBGene00275044</name>
</gene>
<reference evidence="3" key="2">
    <citation type="submission" date="2022-06" db="UniProtKB">
        <authorList>
            <consortium name="EnsemblMetazoa"/>
        </authorList>
    </citation>
    <scope>IDENTIFICATION</scope>
    <source>
        <strain evidence="3">PS312</strain>
    </source>
</reference>
<evidence type="ECO:0000313" key="4">
    <source>
        <dbReference type="Proteomes" id="UP000005239"/>
    </source>
</evidence>
<evidence type="ECO:0000313" key="3">
    <source>
        <dbReference type="EnsemblMetazoa" id="PPA36675.1"/>
    </source>
</evidence>
<proteinExistence type="predicted"/>
<name>A0A8R1UNF4_PRIPA</name>
<feature type="domain" description="C6" evidence="2">
    <location>
        <begin position="71"/>
        <end position="150"/>
    </location>
</feature>
<keyword evidence="4" id="KW-1185">Reference proteome</keyword>
<reference evidence="4" key="1">
    <citation type="journal article" date="2008" name="Nat. Genet.">
        <title>The Pristionchus pacificus genome provides a unique perspective on nematode lifestyle and parasitism.</title>
        <authorList>
            <person name="Dieterich C."/>
            <person name="Clifton S.W."/>
            <person name="Schuster L.N."/>
            <person name="Chinwalla A."/>
            <person name="Delehaunty K."/>
            <person name="Dinkelacker I."/>
            <person name="Fulton L."/>
            <person name="Fulton R."/>
            <person name="Godfrey J."/>
            <person name="Minx P."/>
            <person name="Mitreva M."/>
            <person name="Roeseler W."/>
            <person name="Tian H."/>
            <person name="Witte H."/>
            <person name="Yang S.P."/>
            <person name="Wilson R.K."/>
            <person name="Sommer R.J."/>
        </authorList>
    </citation>
    <scope>NUCLEOTIDE SEQUENCE [LARGE SCALE GENOMIC DNA]</scope>
    <source>
        <strain evidence="4">PS312</strain>
    </source>
</reference>
<dbReference type="PANTHER" id="PTHR21629:SF5">
    <property type="entry name" value="C6 DOMAIN-CONTAINING PROTEIN"/>
    <property type="match status" value="1"/>
</dbReference>
<feature type="chain" id="PRO_5047395624" evidence="1">
    <location>
        <begin position="23"/>
        <end position="161"/>
    </location>
</feature>
<dbReference type="AlphaFoldDB" id="A0A8R1UNF4"/>
<dbReference type="PANTHER" id="PTHR21629">
    <property type="entry name" value="C6 DOMAIN-CONTAINING PROTEIN"/>
    <property type="match status" value="1"/>
</dbReference>
<protein>
    <submittedName>
        <fullName evidence="3">C6 domain-containing protein</fullName>
    </submittedName>
</protein>
<dbReference type="InterPro" id="IPR002601">
    <property type="entry name" value="C6_domain"/>
</dbReference>
<organism evidence="3 4">
    <name type="scientific">Pristionchus pacificus</name>
    <name type="common">Parasitic nematode worm</name>
    <dbReference type="NCBI Taxonomy" id="54126"/>
    <lineage>
        <taxon>Eukaryota</taxon>
        <taxon>Metazoa</taxon>
        <taxon>Ecdysozoa</taxon>
        <taxon>Nematoda</taxon>
        <taxon>Chromadorea</taxon>
        <taxon>Rhabditida</taxon>
        <taxon>Rhabditina</taxon>
        <taxon>Diplogasteromorpha</taxon>
        <taxon>Diplogasteroidea</taxon>
        <taxon>Neodiplogasteridae</taxon>
        <taxon>Pristionchus</taxon>
    </lineage>
</organism>
<accession>A0A8R1UNF4</accession>
<evidence type="ECO:0000256" key="1">
    <source>
        <dbReference type="SAM" id="SignalP"/>
    </source>
</evidence>